<evidence type="ECO:0000259" key="1">
    <source>
        <dbReference type="Pfam" id="PF13358"/>
    </source>
</evidence>
<comment type="caution">
    <text evidence="2">The sequence shown here is derived from an EMBL/GenBank/DDBJ whole genome shotgun (WGS) entry which is preliminary data.</text>
</comment>
<dbReference type="InterPro" id="IPR038717">
    <property type="entry name" value="Tc1-like_DDE_dom"/>
</dbReference>
<reference evidence="2 3" key="1">
    <citation type="submission" date="2019-07" db="EMBL/GenBank/DDBJ databases">
        <title>Genomics analysis of Aphanomyces spp. identifies a new class of oomycete effector associated with host adaptation.</title>
        <authorList>
            <person name="Gaulin E."/>
        </authorList>
    </citation>
    <scope>NUCLEOTIDE SEQUENCE [LARGE SCALE GENOMIC DNA]</scope>
    <source>
        <strain evidence="2 3">ATCC 201684</strain>
    </source>
</reference>
<dbReference type="Proteomes" id="UP000481153">
    <property type="component" value="Unassembled WGS sequence"/>
</dbReference>
<proteinExistence type="predicted"/>
<organism evidence="2 3">
    <name type="scientific">Aphanomyces euteiches</name>
    <dbReference type="NCBI Taxonomy" id="100861"/>
    <lineage>
        <taxon>Eukaryota</taxon>
        <taxon>Sar</taxon>
        <taxon>Stramenopiles</taxon>
        <taxon>Oomycota</taxon>
        <taxon>Saprolegniomycetes</taxon>
        <taxon>Saprolegniales</taxon>
        <taxon>Verrucalvaceae</taxon>
        <taxon>Aphanomyces</taxon>
    </lineage>
</organism>
<evidence type="ECO:0000313" key="3">
    <source>
        <dbReference type="Proteomes" id="UP000481153"/>
    </source>
</evidence>
<dbReference type="AlphaFoldDB" id="A0A6G0WFT3"/>
<dbReference type="InterPro" id="IPR036397">
    <property type="entry name" value="RNaseH_sf"/>
</dbReference>
<gene>
    <name evidence="2" type="ORF">Ae201684_016206</name>
</gene>
<name>A0A6G0WFT3_9STRA</name>
<dbReference type="GO" id="GO:0003676">
    <property type="term" value="F:nucleic acid binding"/>
    <property type="evidence" value="ECO:0007669"/>
    <property type="project" value="InterPro"/>
</dbReference>
<accession>A0A6G0WFT3</accession>
<keyword evidence="3" id="KW-1185">Reference proteome</keyword>
<feature type="domain" description="Tc1-like transposase DDE" evidence="1">
    <location>
        <begin position="13"/>
        <end position="83"/>
    </location>
</feature>
<dbReference type="Gene3D" id="3.30.420.10">
    <property type="entry name" value="Ribonuclease H-like superfamily/Ribonuclease H"/>
    <property type="match status" value="1"/>
</dbReference>
<dbReference type="EMBL" id="VJMJ01000244">
    <property type="protein sequence ID" value="KAF0725309.1"/>
    <property type="molecule type" value="Genomic_DNA"/>
</dbReference>
<dbReference type="Pfam" id="PF13358">
    <property type="entry name" value="DDE_3"/>
    <property type="match status" value="1"/>
</dbReference>
<dbReference type="VEuPathDB" id="FungiDB:AeMF1_008753"/>
<evidence type="ECO:0000313" key="2">
    <source>
        <dbReference type="EMBL" id="KAF0725309.1"/>
    </source>
</evidence>
<protein>
    <recommendedName>
        <fullName evidence="1">Tc1-like transposase DDE domain-containing protein</fullName>
    </recommendedName>
</protein>
<sequence>MFVECCRLHAHSEKSVRQYPGEGSVWILDGAKIHLDAGIVYYLRSIGIIPIYIPAYCPFFNPIEYLFGLMKKSLKRQYVENSKENLAQTVAKVVYEFQNFDLRNIFNHCGFGPDGCFDPRHGLENDKVRISKDQLEDVNDLLDFSERNDSENETNIESTERV</sequence>